<gene>
    <name evidence="1" type="ORF">AGR7C_pTi0217</name>
</gene>
<sequence length="22" mass="2498">MDEILLSDPMSQLILHVCAKLQ</sequence>
<accession>A0A1S7S7N2</accession>
<dbReference type="AlphaFoldDB" id="A0A1S7S7N2"/>
<protein>
    <submittedName>
        <fullName evidence="1">Uncharacterized protein</fullName>
    </submittedName>
</protein>
<organism evidence="1 2">
    <name type="scientific">Agrobacterium deltaense Zutra 3/1</name>
    <dbReference type="NCBI Taxonomy" id="1183427"/>
    <lineage>
        <taxon>Bacteria</taxon>
        <taxon>Pseudomonadati</taxon>
        <taxon>Pseudomonadota</taxon>
        <taxon>Alphaproteobacteria</taxon>
        <taxon>Hyphomicrobiales</taxon>
        <taxon>Rhizobiaceae</taxon>
        <taxon>Rhizobium/Agrobacterium group</taxon>
        <taxon>Agrobacterium</taxon>
    </lineage>
</organism>
<name>A0A1S7S7N2_9HYPH</name>
<proteinExistence type="predicted"/>
<reference evidence="1 2" key="1">
    <citation type="submission" date="2016-01" db="EMBL/GenBank/DDBJ databases">
        <authorList>
            <person name="Oliw E.H."/>
        </authorList>
    </citation>
    <scope>NUCLEOTIDE SEQUENCE [LARGE SCALE GENOMIC DNA]</scope>
    <source>
        <strain evidence="1 2">Zutra 3-1</strain>
    </source>
</reference>
<evidence type="ECO:0000313" key="2">
    <source>
        <dbReference type="Proteomes" id="UP000191987"/>
    </source>
</evidence>
<dbReference type="Proteomes" id="UP000191987">
    <property type="component" value="Unassembled WGS sequence"/>
</dbReference>
<evidence type="ECO:0000313" key="1">
    <source>
        <dbReference type="EMBL" id="CUX64022.1"/>
    </source>
</evidence>
<dbReference type="EMBL" id="FBWG01000050">
    <property type="protein sequence ID" value="CUX64022.1"/>
    <property type="molecule type" value="Genomic_DNA"/>
</dbReference>